<proteinExistence type="predicted"/>
<sequence length="32" mass="3095">MSVSDGVAVGMILIVLRTLGGMVGIGFLSGSG</sequence>
<evidence type="ECO:0000313" key="2">
    <source>
        <dbReference type="EMBL" id="MCI67824.1"/>
    </source>
</evidence>
<name>A0A392U517_9FABA</name>
<organism evidence="2 3">
    <name type="scientific">Trifolium medium</name>
    <dbReference type="NCBI Taxonomy" id="97028"/>
    <lineage>
        <taxon>Eukaryota</taxon>
        <taxon>Viridiplantae</taxon>
        <taxon>Streptophyta</taxon>
        <taxon>Embryophyta</taxon>
        <taxon>Tracheophyta</taxon>
        <taxon>Spermatophyta</taxon>
        <taxon>Magnoliopsida</taxon>
        <taxon>eudicotyledons</taxon>
        <taxon>Gunneridae</taxon>
        <taxon>Pentapetalae</taxon>
        <taxon>rosids</taxon>
        <taxon>fabids</taxon>
        <taxon>Fabales</taxon>
        <taxon>Fabaceae</taxon>
        <taxon>Papilionoideae</taxon>
        <taxon>50 kb inversion clade</taxon>
        <taxon>NPAAA clade</taxon>
        <taxon>Hologalegina</taxon>
        <taxon>IRL clade</taxon>
        <taxon>Trifolieae</taxon>
        <taxon>Trifolium</taxon>
    </lineage>
</organism>
<feature type="transmembrane region" description="Helical" evidence="1">
    <location>
        <begin position="6"/>
        <end position="28"/>
    </location>
</feature>
<keyword evidence="1" id="KW-1133">Transmembrane helix</keyword>
<reference evidence="2 3" key="1">
    <citation type="journal article" date="2018" name="Front. Plant Sci.">
        <title>Red Clover (Trifolium pratense) and Zigzag Clover (T. medium) - A Picture of Genomic Similarities and Differences.</title>
        <authorList>
            <person name="Dluhosova J."/>
            <person name="Istvanek J."/>
            <person name="Nedelnik J."/>
            <person name="Repkova J."/>
        </authorList>
    </citation>
    <scope>NUCLEOTIDE SEQUENCE [LARGE SCALE GENOMIC DNA]</scope>
    <source>
        <strain evidence="3">cv. 10/8</strain>
        <tissue evidence="2">Leaf</tissue>
    </source>
</reference>
<keyword evidence="3" id="KW-1185">Reference proteome</keyword>
<dbReference type="Proteomes" id="UP000265520">
    <property type="component" value="Unassembled WGS sequence"/>
</dbReference>
<keyword evidence="1" id="KW-0472">Membrane</keyword>
<comment type="caution">
    <text evidence="2">The sequence shown here is derived from an EMBL/GenBank/DDBJ whole genome shotgun (WGS) entry which is preliminary data.</text>
</comment>
<keyword evidence="1" id="KW-0812">Transmembrane</keyword>
<dbReference type="AlphaFoldDB" id="A0A392U517"/>
<evidence type="ECO:0000313" key="3">
    <source>
        <dbReference type="Proteomes" id="UP000265520"/>
    </source>
</evidence>
<evidence type="ECO:0000256" key="1">
    <source>
        <dbReference type="SAM" id="Phobius"/>
    </source>
</evidence>
<protein>
    <submittedName>
        <fullName evidence="2">Uncharacterized protein</fullName>
    </submittedName>
</protein>
<accession>A0A392U517</accession>
<dbReference type="EMBL" id="LXQA010724452">
    <property type="protein sequence ID" value="MCI67824.1"/>
    <property type="molecule type" value="Genomic_DNA"/>
</dbReference>